<keyword evidence="3" id="KW-0808">Transferase</keyword>
<feature type="domain" description="RNase H type-1" evidence="2">
    <location>
        <begin position="608"/>
        <end position="746"/>
    </location>
</feature>
<name>A0AAV8DFZ5_9POAL</name>
<dbReference type="PANTHER" id="PTHR33116">
    <property type="entry name" value="REVERSE TRANSCRIPTASE ZINC-BINDING DOMAIN-CONTAINING PROTEIN-RELATED-RELATED"/>
    <property type="match status" value="1"/>
</dbReference>
<keyword evidence="3" id="KW-0695">RNA-directed DNA polymerase</keyword>
<dbReference type="Gene3D" id="3.30.420.10">
    <property type="entry name" value="Ribonuclease H-like superfamily/Ribonuclease H"/>
    <property type="match status" value="1"/>
</dbReference>
<organism evidence="3 4">
    <name type="scientific">Rhynchospora pubera</name>
    <dbReference type="NCBI Taxonomy" id="906938"/>
    <lineage>
        <taxon>Eukaryota</taxon>
        <taxon>Viridiplantae</taxon>
        <taxon>Streptophyta</taxon>
        <taxon>Embryophyta</taxon>
        <taxon>Tracheophyta</taxon>
        <taxon>Spermatophyta</taxon>
        <taxon>Magnoliopsida</taxon>
        <taxon>Liliopsida</taxon>
        <taxon>Poales</taxon>
        <taxon>Cyperaceae</taxon>
        <taxon>Cyperoideae</taxon>
        <taxon>Rhynchosporeae</taxon>
        <taxon>Rhynchospora</taxon>
    </lineage>
</organism>
<dbReference type="InterPro" id="IPR000477">
    <property type="entry name" value="RT_dom"/>
</dbReference>
<dbReference type="GO" id="GO:0003676">
    <property type="term" value="F:nucleic acid binding"/>
    <property type="evidence" value="ECO:0007669"/>
    <property type="project" value="InterPro"/>
</dbReference>
<dbReference type="GO" id="GO:0003964">
    <property type="term" value="F:RNA-directed DNA polymerase activity"/>
    <property type="evidence" value="ECO:0007669"/>
    <property type="project" value="UniProtKB-KW"/>
</dbReference>
<dbReference type="GO" id="GO:0004523">
    <property type="term" value="F:RNA-DNA hybrid ribonuclease activity"/>
    <property type="evidence" value="ECO:0007669"/>
    <property type="project" value="InterPro"/>
</dbReference>
<dbReference type="EMBL" id="JAMFTS010000004">
    <property type="protein sequence ID" value="KAJ4765188.1"/>
    <property type="molecule type" value="Genomic_DNA"/>
</dbReference>
<evidence type="ECO:0000313" key="4">
    <source>
        <dbReference type="Proteomes" id="UP001140206"/>
    </source>
</evidence>
<dbReference type="InterPro" id="IPR002156">
    <property type="entry name" value="RNaseH_domain"/>
</dbReference>
<evidence type="ECO:0000313" key="3">
    <source>
        <dbReference type="EMBL" id="KAJ4765188.1"/>
    </source>
</evidence>
<dbReference type="CDD" id="cd06222">
    <property type="entry name" value="RNase_H_like"/>
    <property type="match status" value="1"/>
</dbReference>
<reference evidence="3" key="1">
    <citation type="submission" date="2022-08" db="EMBL/GenBank/DDBJ databases">
        <authorList>
            <person name="Marques A."/>
        </authorList>
    </citation>
    <scope>NUCLEOTIDE SEQUENCE</scope>
    <source>
        <strain evidence="3">RhyPub2mFocal</strain>
        <tissue evidence="3">Leaves</tissue>
    </source>
</reference>
<dbReference type="PROSITE" id="PS50878">
    <property type="entry name" value="RT_POL"/>
    <property type="match status" value="1"/>
</dbReference>
<evidence type="ECO:0000259" key="1">
    <source>
        <dbReference type="PROSITE" id="PS50878"/>
    </source>
</evidence>
<dbReference type="PROSITE" id="PS50879">
    <property type="entry name" value="RNASE_H_1"/>
    <property type="match status" value="1"/>
</dbReference>
<dbReference type="SUPFAM" id="SSF53098">
    <property type="entry name" value="Ribonuclease H-like"/>
    <property type="match status" value="1"/>
</dbReference>
<proteinExistence type="predicted"/>
<evidence type="ECO:0000259" key="2">
    <source>
        <dbReference type="PROSITE" id="PS50879"/>
    </source>
</evidence>
<sequence>MAWSYMKQVLSAFGFPDIFIDLLMACVTSPTYTILVNGSGSGFITPQRGLRQGCPLSPYIFILAMEPLSILFKASLHTGNITGIKLASTAPPLTNCLYADDLMIMGMTDPLEVLHYHSIISCFASFSGQMVNPSKTKFWFSKNSTAQNKAFVMQVFGGCIAASDETYLGLPTDPKKASACDALISKISSRLATWKMNSLSQAGRLVLIKSVLQSIPVYQMTTQLLPKLVTNKITSIIRRFFWGKKETNYMPFCSWKRITRPLDQGGLAVKDIATFNKALVSKLAWKTQVNPDHLWCKILKAKYYPRRNFWFANNHGSSSATWNAICKIKQDFSKQVCWSIGDGKTCTAIGTPWHQRWELFNPTTLQTQNLKVADLCNTSTRTWDINLLISNFNLQVTLNILSDPALKPVSSGQNDRLVWKSSTTGMFSVRSAYKTMQLNSQIDQQNPTYLPWKIKGMQPKVKMYLWKLISGALPTALRLASRITTINPLCPRCRQVDETDFHILFLCPISRATWFASRLSLCSDRITGTISQFLSTMQNYLAHEEFILLGAIMWAIWEQRNCWVFSKKLSSPQKILNRAEYVSMVCPSDEQETQLVCMPKDLRNPQLLLTKVTIHTDGSWNLNTGGWGYLISKNQILLQFECGSTPARSPMQAEAIAILYSIRALKQICQQDDFNTMHVVLLSDCNNLIKAINNSDGERDSYLDWRAERELYLILQETQSLPHVTFAYLPRSLNQEAHILAVNGRFMEEQVKGFHFPTFKPP</sequence>
<gene>
    <name evidence="3" type="ORF">LUZ62_075563</name>
</gene>
<comment type="caution">
    <text evidence="3">The sequence shown here is derived from an EMBL/GenBank/DDBJ whole genome shotgun (WGS) entry which is preliminary data.</text>
</comment>
<dbReference type="Proteomes" id="UP001140206">
    <property type="component" value="Chromosome 4"/>
</dbReference>
<dbReference type="AlphaFoldDB" id="A0AAV8DFZ5"/>
<dbReference type="InterPro" id="IPR036397">
    <property type="entry name" value="RNaseH_sf"/>
</dbReference>
<dbReference type="PANTHER" id="PTHR33116:SF86">
    <property type="entry name" value="REVERSE TRANSCRIPTASE DOMAIN-CONTAINING PROTEIN"/>
    <property type="match status" value="1"/>
</dbReference>
<keyword evidence="3" id="KW-0548">Nucleotidyltransferase</keyword>
<dbReference type="Pfam" id="PF00078">
    <property type="entry name" value="RVT_1"/>
    <property type="match status" value="1"/>
</dbReference>
<dbReference type="InterPro" id="IPR026960">
    <property type="entry name" value="RVT-Znf"/>
</dbReference>
<accession>A0AAV8DFZ5</accession>
<dbReference type="InterPro" id="IPR044730">
    <property type="entry name" value="RNase_H-like_dom_plant"/>
</dbReference>
<keyword evidence="4" id="KW-1185">Reference proteome</keyword>
<feature type="domain" description="Reverse transcriptase" evidence="1">
    <location>
        <begin position="1"/>
        <end position="172"/>
    </location>
</feature>
<protein>
    <submittedName>
        <fullName evidence="3">RNA-directed DNA polymerase (Reverse transcriptase)-related family protein</fullName>
    </submittedName>
</protein>
<dbReference type="Pfam" id="PF13966">
    <property type="entry name" value="zf-RVT"/>
    <property type="match status" value="1"/>
</dbReference>
<dbReference type="InterPro" id="IPR012337">
    <property type="entry name" value="RNaseH-like_sf"/>
</dbReference>